<evidence type="ECO:0000259" key="1">
    <source>
        <dbReference type="Pfam" id="PF06568"/>
    </source>
</evidence>
<dbReference type="EMBL" id="PVTP01000001">
    <property type="protein sequence ID" value="PRY80530.1"/>
    <property type="molecule type" value="Genomic_DNA"/>
</dbReference>
<proteinExistence type="predicted"/>
<keyword evidence="3" id="KW-1185">Reference proteome</keyword>
<protein>
    <submittedName>
        <fullName evidence="2">Uncharacterized protein YjiS (DUF1127 family)</fullName>
    </submittedName>
</protein>
<dbReference type="RefSeq" id="WP_243394356.1">
    <property type="nucleotide sequence ID" value="NZ_PVTP01000001.1"/>
</dbReference>
<name>A0A2T0W4Z0_9RHOB</name>
<comment type="caution">
    <text evidence="2">The sequence shown here is derived from an EMBL/GenBank/DDBJ whole genome shotgun (WGS) entry which is preliminary data.</text>
</comment>
<organism evidence="2 3">
    <name type="scientific">Yoonia maritima</name>
    <dbReference type="NCBI Taxonomy" id="1435347"/>
    <lineage>
        <taxon>Bacteria</taxon>
        <taxon>Pseudomonadati</taxon>
        <taxon>Pseudomonadota</taxon>
        <taxon>Alphaproteobacteria</taxon>
        <taxon>Rhodobacterales</taxon>
        <taxon>Paracoccaceae</taxon>
        <taxon>Yoonia</taxon>
    </lineage>
</organism>
<gene>
    <name evidence="2" type="ORF">CLV80_101385</name>
</gene>
<dbReference type="InterPro" id="IPR009506">
    <property type="entry name" value="YjiS-like"/>
</dbReference>
<feature type="domain" description="YjiS-like" evidence="1">
    <location>
        <begin position="31"/>
        <end position="61"/>
    </location>
</feature>
<dbReference type="Proteomes" id="UP000238007">
    <property type="component" value="Unassembled WGS sequence"/>
</dbReference>
<dbReference type="Pfam" id="PF06568">
    <property type="entry name" value="YjiS-like"/>
    <property type="match status" value="1"/>
</dbReference>
<dbReference type="AlphaFoldDB" id="A0A2T0W4Z0"/>
<reference evidence="2 3" key="1">
    <citation type="submission" date="2018-03" db="EMBL/GenBank/DDBJ databases">
        <title>Genomic Encyclopedia of Archaeal and Bacterial Type Strains, Phase II (KMG-II): from individual species to whole genera.</title>
        <authorList>
            <person name="Goeker M."/>
        </authorList>
    </citation>
    <scope>NUCLEOTIDE SEQUENCE [LARGE SCALE GENOMIC DNA]</scope>
    <source>
        <strain evidence="2 3">DSM 101533</strain>
    </source>
</reference>
<evidence type="ECO:0000313" key="2">
    <source>
        <dbReference type="EMBL" id="PRY80530.1"/>
    </source>
</evidence>
<evidence type="ECO:0000313" key="3">
    <source>
        <dbReference type="Proteomes" id="UP000238007"/>
    </source>
</evidence>
<sequence length="74" mass="8368">MTHQNILHRHPFHSFAHAMDRIRANWAAQRKINAAYDETHRELSAMSTRELTDIGIDRADIPKVAAEAVSMTSG</sequence>
<accession>A0A2T0W4Z0</accession>